<gene>
    <name evidence="1" type="ORF">LCGC14_0070980</name>
</gene>
<comment type="caution">
    <text evidence="1">The sequence shown here is derived from an EMBL/GenBank/DDBJ whole genome shotgun (WGS) entry which is preliminary data.</text>
</comment>
<reference evidence="1" key="1">
    <citation type="journal article" date="2015" name="Nature">
        <title>Complex archaea that bridge the gap between prokaryotes and eukaryotes.</title>
        <authorList>
            <person name="Spang A."/>
            <person name="Saw J.H."/>
            <person name="Jorgensen S.L."/>
            <person name="Zaremba-Niedzwiedzka K."/>
            <person name="Martijn J."/>
            <person name="Lind A.E."/>
            <person name="van Eijk R."/>
            <person name="Schleper C."/>
            <person name="Guy L."/>
            <person name="Ettema T.J."/>
        </authorList>
    </citation>
    <scope>NUCLEOTIDE SEQUENCE</scope>
</reference>
<name>A0A0F9VPU4_9ZZZZ</name>
<dbReference type="AlphaFoldDB" id="A0A0F9VPU4"/>
<protein>
    <recommendedName>
        <fullName evidence="2">Entericidin EcnAB</fullName>
    </recommendedName>
</protein>
<dbReference type="PROSITE" id="PS51257">
    <property type="entry name" value="PROKAR_LIPOPROTEIN"/>
    <property type="match status" value="1"/>
</dbReference>
<evidence type="ECO:0008006" key="2">
    <source>
        <dbReference type="Google" id="ProtNLM"/>
    </source>
</evidence>
<organism evidence="1">
    <name type="scientific">marine sediment metagenome</name>
    <dbReference type="NCBI Taxonomy" id="412755"/>
    <lineage>
        <taxon>unclassified sequences</taxon>
        <taxon>metagenomes</taxon>
        <taxon>ecological metagenomes</taxon>
    </lineage>
</organism>
<sequence>MKKSLLMIVFAFMTISVATSCREEKTAGEKMEEGIDDIGDGIEDGADEVEDAVEDATDDN</sequence>
<evidence type="ECO:0000313" key="1">
    <source>
        <dbReference type="EMBL" id="KKO06085.1"/>
    </source>
</evidence>
<proteinExistence type="predicted"/>
<accession>A0A0F9VPU4</accession>
<dbReference type="EMBL" id="LAZR01000017">
    <property type="protein sequence ID" value="KKO06085.1"/>
    <property type="molecule type" value="Genomic_DNA"/>
</dbReference>